<dbReference type="Proteomes" id="UP000828236">
    <property type="component" value="Unassembled WGS sequence"/>
</dbReference>
<reference evidence="2" key="1">
    <citation type="submission" date="2020-06" db="EMBL/GenBank/DDBJ databases">
        <authorList>
            <person name="Ji K."/>
            <person name="Li J."/>
        </authorList>
    </citation>
    <scope>NUCLEOTIDE SEQUENCE</scope>
    <source>
        <strain evidence="2">JKM2019</strain>
        <tissue evidence="2">Whole body</tissue>
    </source>
</reference>
<feature type="transmembrane region" description="Helical" evidence="1">
    <location>
        <begin position="51"/>
        <end position="73"/>
    </location>
</feature>
<proteinExistence type="predicted"/>
<dbReference type="AlphaFoldDB" id="A0A9D4NUS6"/>
<name>A0A9D4NUS6_DERFA</name>
<keyword evidence="1" id="KW-1133">Transmembrane helix</keyword>
<feature type="transmembrane region" description="Helical" evidence="1">
    <location>
        <begin position="440"/>
        <end position="458"/>
    </location>
</feature>
<evidence type="ECO:0000313" key="2">
    <source>
        <dbReference type="EMBL" id="KAH7638644.1"/>
    </source>
</evidence>
<protein>
    <submittedName>
        <fullName evidence="2">Uncharacterized protein</fullName>
    </submittedName>
</protein>
<gene>
    <name evidence="2" type="ORF">HUG17_2677</name>
</gene>
<sequence length="475" mass="56005">MFSCLMKKFRKNLFAANTIHPYYRGRRKRRRINDDDDRNEDVNNLPIQSSFFMSITIIILIIGLILINVVTSFPSSSSSITPNEFESNNPCLSFKMNYSFDFAFNQIITANKYDPNKRLYNHYIYTQKKFLKLYFDHSDRLQVKSIEFQQQQQQQQQQSSTEHDDDYLQNFSGDFGFSLHMAEPMTSKICSARIHQRFITCLDLIYRNISNAYIMNSETFLFEMDHDFRPSIAFQHIGYDHYEPSRFMVIFLEQNLQLINNQSDKQTTTTTTTTLQQKRHFNRRWQVYSFATMERIVNLTYSAILPEYLHQIPSEFEITGVFGWTRKDDYYDEYMIIVFNGIDHLYCLNAACSESNQYQPFMAECRAPESLIALNQQSLNPKFQQQGLVVTKCCGQWEEFSKNGQQNNNGDDEDDDDSQWQIRDGKLYRIRSARSTNLNYVIWSLIILGFGVYTLQLYSIRMSFVGKFCSKNPNA</sequence>
<comment type="caution">
    <text evidence="2">The sequence shown here is derived from an EMBL/GenBank/DDBJ whole genome shotgun (WGS) entry which is preliminary data.</text>
</comment>
<evidence type="ECO:0000256" key="1">
    <source>
        <dbReference type="SAM" id="Phobius"/>
    </source>
</evidence>
<accession>A0A9D4NUS6</accession>
<organism evidence="2">
    <name type="scientific">Dermatophagoides farinae</name>
    <name type="common">American house dust mite</name>
    <dbReference type="NCBI Taxonomy" id="6954"/>
    <lineage>
        <taxon>Eukaryota</taxon>
        <taxon>Metazoa</taxon>
        <taxon>Ecdysozoa</taxon>
        <taxon>Arthropoda</taxon>
        <taxon>Chelicerata</taxon>
        <taxon>Arachnida</taxon>
        <taxon>Acari</taxon>
        <taxon>Acariformes</taxon>
        <taxon>Sarcoptiformes</taxon>
        <taxon>Astigmata</taxon>
        <taxon>Psoroptidia</taxon>
        <taxon>Analgoidea</taxon>
        <taxon>Pyroglyphidae</taxon>
        <taxon>Dermatophagoidinae</taxon>
        <taxon>Dermatophagoides</taxon>
    </lineage>
</organism>
<keyword evidence="1" id="KW-0472">Membrane</keyword>
<keyword evidence="1" id="KW-0812">Transmembrane</keyword>
<dbReference type="EMBL" id="SDOV01000007">
    <property type="protein sequence ID" value="KAH7638644.1"/>
    <property type="molecule type" value="Genomic_DNA"/>
</dbReference>
<reference evidence="2" key="2">
    <citation type="journal article" date="2021" name="World Allergy Organ. J.">
        <title>Chromosome-level assembly of Dermatophagoides farinae genome and transcriptome reveals two novel allergens Der f 37 and Der f 39.</title>
        <authorList>
            <person name="Chen J."/>
            <person name="Cai Z."/>
            <person name="Fan D."/>
            <person name="Hu J."/>
            <person name="Hou Y."/>
            <person name="He Y."/>
            <person name="Zhang Z."/>
            <person name="Zhao Z."/>
            <person name="Gao P."/>
            <person name="Hu W."/>
            <person name="Sun J."/>
            <person name="Li J."/>
            <person name="Ji K."/>
        </authorList>
    </citation>
    <scope>NUCLEOTIDE SEQUENCE</scope>
    <source>
        <strain evidence="2">JKM2019</strain>
    </source>
</reference>